<dbReference type="GO" id="GO:0016791">
    <property type="term" value="F:phosphatase activity"/>
    <property type="evidence" value="ECO:0007669"/>
    <property type="project" value="TreeGrafter"/>
</dbReference>
<dbReference type="GO" id="GO:0000287">
    <property type="term" value="F:magnesium ion binding"/>
    <property type="evidence" value="ECO:0007669"/>
    <property type="project" value="TreeGrafter"/>
</dbReference>
<name>A0A263BXD0_9BACI</name>
<dbReference type="Gene3D" id="3.40.50.1000">
    <property type="entry name" value="HAD superfamily/HAD-like"/>
    <property type="match status" value="1"/>
</dbReference>
<reference evidence="1 2" key="2">
    <citation type="submission" date="2017-09" db="EMBL/GenBank/DDBJ databases">
        <title>Bacillus patelloidae sp. nov., isolated from the intestinal tract of a marine limpet.</title>
        <authorList>
            <person name="Liu R."/>
            <person name="Dong C."/>
            <person name="Shao Z."/>
        </authorList>
    </citation>
    <scope>NUCLEOTIDE SEQUENCE [LARGE SCALE GENOMIC DNA]</scope>
    <source>
        <strain evidence="1 2">SA5d-4</strain>
    </source>
</reference>
<dbReference type="InterPro" id="IPR036412">
    <property type="entry name" value="HAD-like_sf"/>
</dbReference>
<evidence type="ECO:0008006" key="3">
    <source>
        <dbReference type="Google" id="ProtNLM"/>
    </source>
</evidence>
<keyword evidence="2" id="KW-1185">Reference proteome</keyword>
<dbReference type="SFLD" id="SFLDG01140">
    <property type="entry name" value="C2.B:_Phosphomannomutase_and_P"/>
    <property type="match status" value="1"/>
</dbReference>
<proteinExistence type="predicted"/>
<evidence type="ECO:0000313" key="1">
    <source>
        <dbReference type="EMBL" id="OZM58238.1"/>
    </source>
</evidence>
<organism evidence="1 2">
    <name type="scientific">Lottiidibacillus patelloidae</name>
    <dbReference type="NCBI Taxonomy" id="2670334"/>
    <lineage>
        <taxon>Bacteria</taxon>
        <taxon>Bacillati</taxon>
        <taxon>Bacillota</taxon>
        <taxon>Bacilli</taxon>
        <taxon>Bacillales</taxon>
        <taxon>Bacillaceae</taxon>
        <taxon>Lottiidibacillus</taxon>
    </lineage>
</organism>
<dbReference type="GO" id="GO:0005829">
    <property type="term" value="C:cytosol"/>
    <property type="evidence" value="ECO:0007669"/>
    <property type="project" value="TreeGrafter"/>
</dbReference>
<dbReference type="InterPro" id="IPR023214">
    <property type="entry name" value="HAD_sf"/>
</dbReference>
<accession>A0A263BXD0</accession>
<dbReference type="Gene3D" id="3.30.1240.10">
    <property type="match status" value="1"/>
</dbReference>
<sequence length="274" mass="30937">MKNRHLIALDLDGTLLTDKKTISLRSKQVIQQAREQGHIVVIATGRPHRASSMYYHELALNTPMVNFNGAYTHHPLDTSWDHHHSPLELNTAREIIHALQPFNVRNILAEVLDDVYLQNDDQSIKEIFSAGNPLIKTGNLHELLAEDPTSLLIHPHDEQLDAIRSHLKEVHADVIEHRTWGAPWNVIEIVQTGIHKAYGLDRIAKYYNITPDKVIAFGDEDNDLEMLDYAGQGVAMGNGIDSVKTIANFTTKSNEEDGVALYLEEALLLNKKRR</sequence>
<dbReference type="PANTHER" id="PTHR10000">
    <property type="entry name" value="PHOSPHOSERINE PHOSPHATASE"/>
    <property type="match status" value="1"/>
</dbReference>
<dbReference type="InterPro" id="IPR006379">
    <property type="entry name" value="HAD-SF_hydro_IIB"/>
</dbReference>
<dbReference type="Pfam" id="PF08282">
    <property type="entry name" value="Hydrolase_3"/>
    <property type="match status" value="1"/>
</dbReference>
<dbReference type="EMBL" id="NPIA01000001">
    <property type="protein sequence ID" value="OZM58238.1"/>
    <property type="molecule type" value="Genomic_DNA"/>
</dbReference>
<dbReference type="PROSITE" id="PS01228">
    <property type="entry name" value="COF_1"/>
    <property type="match status" value="1"/>
</dbReference>
<protein>
    <recommendedName>
        <fullName evidence="3">Phosphatase</fullName>
    </recommendedName>
</protein>
<dbReference type="Proteomes" id="UP000217083">
    <property type="component" value="Unassembled WGS sequence"/>
</dbReference>
<dbReference type="PANTHER" id="PTHR10000:SF23">
    <property type="entry name" value="5-AMINO-6-(5-PHOSPHO-D-RIBITYLAMINO)URACIL PHOSPHATASE YITU"/>
    <property type="match status" value="1"/>
</dbReference>
<dbReference type="NCBIfam" id="TIGR00099">
    <property type="entry name" value="Cof-subfamily"/>
    <property type="match status" value="1"/>
</dbReference>
<gene>
    <name evidence="1" type="ORF">CIB95_01305</name>
</gene>
<dbReference type="RefSeq" id="WP_094920792.1">
    <property type="nucleotide sequence ID" value="NZ_NPIA01000001.1"/>
</dbReference>
<dbReference type="NCBIfam" id="TIGR01484">
    <property type="entry name" value="HAD-SF-IIB"/>
    <property type="match status" value="1"/>
</dbReference>
<dbReference type="SFLD" id="SFLDS00003">
    <property type="entry name" value="Haloacid_Dehalogenase"/>
    <property type="match status" value="1"/>
</dbReference>
<evidence type="ECO:0000313" key="2">
    <source>
        <dbReference type="Proteomes" id="UP000217083"/>
    </source>
</evidence>
<dbReference type="SUPFAM" id="SSF56784">
    <property type="entry name" value="HAD-like"/>
    <property type="match status" value="1"/>
</dbReference>
<dbReference type="InterPro" id="IPR000150">
    <property type="entry name" value="Cof"/>
</dbReference>
<comment type="caution">
    <text evidence="1">The sequence shown here is derived from an EMBL/GenBank/DDBJ whole genome shotgun (WGS) entry which is preliminary data.</text>
</comment>
<dbReference type="CDD" id="cd07516">
    <property type="entry name" value="HAD_Pase"/>
    <property type="match status" value="1"/>
</dbReference>
<reference evidence="2" key="1">
    <citation type="submission" date="2017-08" db="EMBL/GenBank/DDBJ databases">
        <authorList>
            <person name="Huang Z."/>
        </authorList>
    </citation>
    <scope>NUCLEOTIDE SEQUENCE [LARGE SCALE GENOMIC DNA]</scope>
    <source>
        <strain evidence="2">SA5d-4</strain>
    </source>
</reference>
<dbReference type="AlphaFoldDB" id="A0A263BXD0"/>